<comment type="subcellular location">
    <subcellularLocation>
        <location evidence="1">Membrane</location>
        <topology evidence="1">Single-pass membrane protein</topology>
    </subcellularLocation>
</comment>
<keyword evidence="3 5" id="KW-1133">Transmembrane helix</keyword>
<dbReference type="Pfam" id="PF04991">
    <property type="entry name" value="LicD"/>
    <property type="match status" value="1"/>
</dbReference>
<dbReference type="PANTHER" id="PTHR15407">
    <property type="entry name" value="FUKUTIN-RELATED"/>
    <property type="match status" value="1"/>
</dbReference>
<feature type="domain" description="LicD/FKTN/FKRP nucleotidyltransferase" evidence="6">
    <location>
        <begin position="289"/>
        <end position="326"/>
    </location>
</feature>
<proteinExistence type="predicted"/>
<organism evidence="8 9">
    <name type="scientific">Scylla paramamosain</name>
    <name type="common">Mud crab</name>
    <dbReference type="NCBI Taxonomy" id="85552"/>
    <lineage>
        <taxon>Eukaryota</taxon>
        <taxon>Metazoa</taxon>
        <taxon>Ecdysozoa</taxon>
        <taxon>Arthropoda</taxon>
        <taxon>Crustacea</taxon>
        <taxon>Multicrustacea</taxon>
        <taxon>Malacostraca</taxon>
        <taxon>Eumalacostraca</taxon>
        <taxon>Eucarida</taxon>
        <taxon>Decapoda</taxon>
        <taxon>Pleocyemata</taxon>
        <taxon>Brachyura</taxon>
        <taxon>Eubrachyura</taxon>
        <taxon>Portunoidea</taxon>
        <taxon>Portunidae</taxon>
        <taxon>Portuninae</taxon>
        <taxon>Scylla</taxon>
    </lineage>
</organism>
<dbReference type="InterPro" id="IPR009644">
    <property type="entry name" value="FKTN/MNN4/W02B3.4-1"/>
</dbReference>
<evidence type="ECO:0000256" key="2">
    <source>
        <dbReference type="ARBA" id="ARBA00022692"/>
    </source>
</evidence>
<evidence type="ECO:0000259" key="7">
    <source>
        <dbReference type="Pfam" id="PF19737"/>
    </source>
</evidence>
<dbReference type="Pfam" id="PF19737">
    <property type="entry name" value="FKTN_N"/>
    <property type="match status" value="1"/>
</dbReference>
<dbReference type="InterPro" id="IPR045587">
    <property type="entry name" value="FKTN_N"/>
</dbReference>
<dbReference type="Proteomes" id="UP001487740">
    <property type="component" value="Unassembled WGS sequence"/>
</dbReference>
<dbReference type="GO" id="GO:0016020">
    <property type="term" value="C:membrane"/>
    <property type="evidence" value="ECO:0007669"/>
    <property type="project" value="UniProtKB-SubCell"/>
</dbReference>
<evidence type="ECO:0000256" key="1">
    <source>
        <dbReference type="ARBA" id="ARBA00004167"/>
    </source>
</evidence>
<accession>A0AAW0U6X6</accession>
<gene>
    <name evidence="8" type="ORF">O3P69_005748</name>
</gene>
<dbReference type="AlphaFoldDB" id="A0AAW0U6X6"/>
<feature type="transmembrane region" description="Helical" evidence="5">
    <location>
        <begin position="33"/>
        <end position="55"/>
    </location>
</feature>
<evidence type="ECO:0000256" key="5">
    <source>
        <dbReference type="SAM" id="Phobius"/>
    </source>
</evidence>
<keyword evidence="4 5" id="KW-0472">Membrane</keyword>
<evidence type="ECO:0000256" key="4">
    <source>
        <dbReference type="ARBA" id="ARBA00023136"/>
    </source>
</evidence>
<evidence type="ECO:0000256" key="3">
    <source>
        <dbReference type="ARBA" id="ARBA00022989"/>
    </source>
</evidence>
<evidence type="ECO:0000313" key="9">
    <source>
        <dbReference type="Proteomes" id="UP001487740"/>
    </source>
</evidence>
<keyword evidence="2 5" id="KW-0812">Transmembrane</keyword>
<reference evidence="8 9" key="1">
    <citation type="submission" date="2023-03" db="EMBL/GenBank/DDBJ databases">
        <title>High-quality genome of Scylla paramamosain provides insights in environmental adaptation.</title>
        <authorList>
            <person name="Zhang L."/>
        </authorList>
    </citation>
    <scope>NUCLEOTIDE SEQUENCE [LARGE SCALE GENOMIC DNA]</scope>
    <source>
        <strain evidence="8">LZ_2023a</strain>
        <tissue evidence="8">Muscle</tissue>
    </source>
</reference>
<protein>
    <recommendedName>
        <fullName evidence="10">Fukutin</fullName>
    </recommendedName>
</protein>
<dbReference type="EMBL" id="JARAKH010000017">
    <property type="protein sequence ID" value="KAK8395849.1"/>
    <property type="molecule type" value="Genomic_DNA"/>
</dbReference>
<dbReference type="GO" id="GO:0009100">
    <property type="term" value="P:glycoprotein metabolic process"/>
    <property type="evidence" value="ECO:0007669"/>
    <property type="project" value="UniProtKB-ARBA"/>
</dbReference>
<comment type="caution">
    <text evidence="8">The sequence shown here is derived from an EMBL/GenBank/DDBJ whole genome shotgun (WGS) entry which is preliminary data.</text>
</comment>
<evidence type="ECO:0008006" key="10">
    <source>
        <dbReference type="Google" id="ProtNLM"/>
    </source>
</evidence>
<sequence length="460" mass="53190">MMFGPCTKDLRHEEPLTKPTSRMWGIRNLRRKAFVVVLVVVGLILLDQIYLHVWLSSPSTQFQRSLHLDDVRQLLRAGQDASVTTILFDPVILDAWNRNSHVEVPGVCIFLCHVVGPLTFAVTAAQLRDKPMFLSRLAQLGFTVTIFENSEGQRSHVFLMRQGSPLHLVVLHMKPADYLRQYALEGPPHNVAQVKQYITKDSWNHMKLDRAYERFSTKDKKIDGVDLTVPSHVDSFLTDHRNSHFLPCNESRAGYYNLKYLKNESPEDTRFKHKAWKLIGKAKVLLDQLNIPFWLSSGTCLGFYRQCDIIAWSKDVDLGIFIEDYKPAIITEFEKRGLRLIAKFGKESDSLELSFKEDEVKLDLFFFYTEGATMWNGGTQARTGKKYKYVFPAFTLCWTEFLELKVRVPCQTEEYIRANYGPSWFTPVTNWDWKTSPPNVRENGVWPEAERSEVIVLKDV</sequence>
<name>A0AAW0U6X6_SCYPA</name>
<dbReference type="PANTHER" id="PTHR15407:SF28">
    <property type="entry name" value="RIBITOL-5-PHOSPHATE TRANSFERASE FKTN"/>
    <property type="match status" value="1"/>
</dbReference>
<feature type="domain" description="Ribitol-5-phosphate transferase FKTN N-terminal" evidence="7">
    <location>
        <begin position="69"/>
        <end position="275"/>
    </location>
</feature>
<keyword evidence="9" id="KW-1185">Reference proteome</keyword>
<dbReference type="InterPro" id="IPR007074">
    <property type="entry name" value="LicD/FKTN/FKRP_NTP_transf"/>
</dbReference>
<evidence type="ECO:0000259" key="6">
    <source>
        <dbReference type="Pfam" id="PF04991"/>
    </source>
</evidence>
<evidence type="ECO:0000313" key="8">
    <source>
        <dbReference type="EMBL" id="KAK8395849.1"/>
    </source>
</evidence>